<sequence length="70" mass="8092">MSKFTYNDIVSVRVNDGADSPRKAWVVGIFEKRPQQGTYFDKFPPGVVYTVEFEDGSSTQFHEDDLQLWD</sequence>
<dbReference type="EMBL" id="RYYV01000003">
    <property type="protein sequence ID" value="RUL78263.1"/>
    <property type="molecule type" value="Genomic_DNA"/>
</dbReference>
<comment type="caution">
    <text evidence="1">The sequence shown here is derived from an EMBL/GenBank/DDBJ whole genome shotgun (WGS) entry which is preliminary data.</text>
</comment>
<dbReference type="Proteomes" id="UP000274358">
    <property type="component" value="Unassembled WGS sequence"/>
</dbReference>
<dbReference type="AlphaFoldDB" id="A0A3S0R5D4"/>
<evidence type="ECO:0000313" key="1">
    <source>
        <dbReference type="EMBL" id="RUL78263.1"/>
    </source>
</evidence>
<dbReference type="RefSeq" id="WP_126683701.1">
    <property type="nucleotide sequence ID" value="NZ_RYYV01000003.1"/>
</dbReference>
<dbReference type="OrthoDB" id="6058411at2"/>
<gene>
    <name evidence="1" type="ORF">EKH80_05385</name>
</gene>
<protein>
    <submittedName>
        <fullName evidence="1">Uncharacterized protein</fullName>
    </submittedName>
</protein>
<organism evidence="1 2">
    <name type="scientific">Dyella choica</name>
    <dbReference type="NCBI Taxonomy" id="1927959"/>
    <lineage>
        <taxon>Bacteria</taxon>
        <taxon>Pseudomonadati</taxon>
        <taxon>Pseudomonadota</taxon>
        <taxon>Gammaproteobacteria</taxon>
        <taxon>Lysobacterales</taxon>
        <taxon>Rhodanobacteraceae</taxon>
        <taxon>Dyella</taxon>
    </lineage>
</organism>
<keyword evidence="2" id="KW-1185">Reference proteome</keyword>
<evidence type="ECO:0000313" key="2">
    <source>
        <dbReference type="Proteomes" id="UP000274358"/>
    </source>
</evidence>
<reference evidence="1 2" key="1">
    <citation type="submission" date="2018-12" db="EMBL/GenBank/DDBJ databases">
        <title>Dyella dinghuensis sp. nov. DHOA06 and Dyella choica sp. nov. 4M-K27, isolated from forest soil.</title>
        <authorList>
            <person name="Qiu L.-H."/>
            <person name="Gao Z.-H."/>
        </authorList>
    </citation>
    <scope>NUCLEOTIDE SEQUENCE [LARGE SCALE GENOMIC DNA]</scope>
    <source>
        <strain evidence="1 2">4M-K27</strain>
    </source>
</reference>
<accession>A0A3S0R5D4</accession>
<name>A0A3S0R5D4_9GAMM</name>
<proteinExistence type="predicted"/>